<feature type="non-terminal residue" evidence="2">
    <location>
        <position position="385"/>
    </location>
</feature>
<gene>
    <name evidence="2" type="ORF">PR048_008895</name>
</gene>
<protein>
    <submittedName>
        <fullName evidence="2">Uncharacterized protein</fullName>
    </submittedName>
</protein>
<reference evidence="2 3" key="1">
    <citation type="submission" date="2023-02" db="EMBL/GenBank/DDBJ databases">
        <title>LHISI_Scaffold_Assembly.</title>
        <authorList>
            <person name="Stuart O.P."/>
            <person name="Cleave R."/>
            <person name="Magrath M.J.L."/>
            <person name="Mikheyev A.S."/>
        </authorList>
    </citation>
    <scope>NUCLEOTIDE SEQUENCE [LARGE SCALE GENOMIC DNA]</scope>
    <source>
        <strain evidence="2">Daus_M_001</strain>
        <tissue evidence="2">Leg muscle</tissue>
    </source>
</reference>
<feature type="region of interest" description="Disordered" evidence="1">
    <location>
        <begin position="1"/>
        <end position="23"/>
    </location>
</feature>
<organism evidence="2 3">
    <name type="scientific">Dryococelus australis</name>
    <dbReference type="NCBI Taxonomy" id="614101"/>
    <lineage>
        <taxon>Eukaryota</taxon>
        <taxon>Metazoa</taxon>
        <taxon>Ecdysozoa</taxon>
        <taxon>Arthropoda</taxon>
        <taxon>Hexapoda</taxon>
        <taxon>Insecta</taxon>
        <taxon>Pterygota</taxon>
        <taxon>Neoptera</taxon>
        <taxon>Polyneoptera</taxon>
        <taxon>Phasmatodea</taxon>
        <taxon>Verophasmatodea</taxon>
        <taxon>Anareolatae</taxon>
        <taxon>Phasmatidae</taxon>
        <taxon>Eurycanthinae</taxon>
        <taxon>Dryococelus</taxon>
    </lineage>
</organism>
<evidence type="ECO:0000313" key="2">
    <source>
        <dbReference type="EMBL" id="KAJ8889396.1"/>
    </source>
</evidence>
<feature type="region of interest" description="Disordered" evidence="1">
    <location>
        <begin position="255"/>
        <end position="306"/>
    </location>
</feature>
<feature type="compositionally biased region" description="Polar residues" evidence="1">
    <location>
        <begin position="1"/>
        <end position="15"/>
    </location>
</feature>
<name>A0ABQ9HYE3_9NEOP</name>
<evidence type="ECO:0000256" key="1">
    <source>
        <dbReference type="SAM" id="MobiDB-lite"/>
    </source>
</evidence>
<comment type="caution">
    <text evidence="2">The sequence shown here is derived from an EMBL/GenBank/DDBJ whole genome shotgun (WGS) entry which is preliminary data.</text>
</comment>
<keyword evidence="3" id="KW-1185">Reference proteome</keyword>
<sequence length="385" mass="42704">MENSDTTVEGSSSKATMLGDMREPPERRIFSRDEALQQWTCAVYARRYIEGTHQDLKGIADIAELIAEDAELIAECAVLTVVYVVLTASHQGEPGSIPGRVTTGFLQVGISPEDAASRRDFPRISRFPHPYILALLIHYHLISPSSPPKNSLLRAAQISPLKIITPPLPLPPPPNTASTTRLDIETNRGDVYNHTINTALSSCFGHSLKKIIEKYPTNGLAVHYEQNQLATAQYKPTKCNRDPCKPLECSRNQLATTPQKQKYNNNQWKPLEPNRNKLHIGADSAALSRNWKPTSPSPLPGTMHSRPPDSLPGNFMNNGQQPIKLWCCSAPYLRHDPSPLLQVSTSLATTQECFGETGWHLSQYIYTAATQRPAVIDMAVWPSVR</sequence>
<feature type="compositionally biased region" description="Polar residues" evidence="1">
    <location>
        <begin position="255"/>
        <end position="268"/>
    </location>
</feature>
<accession>A0ABQ9HYE3</accession>
<proteinExistence type="predicted"/>
<evidence type="ECO:0000313" key="3">
    <source>
        <dbReference type="Proteomes" id="UP001159363"/>
    </source>
</evidence>
<dbReference type="Proteomes" id="UP001159363">
    <property type="component" value="Chromosome 3"/>
</dbReference>
<dbReference type="EMBL" id="JARBHB010000003">
    <property type="protein sequence ID" value="KAJ8889396.1"/>
    <property type="molecule type" value="Genomic_DNA"/>
</dbReference>